<proteinExistence type="inferred from homology"/>
<dbReference type="GO" id="GO:0047617">
    <property type="term" value="F:fatty acyl-CoA hydrolase activity"/>
    <property type="evidence" value="ECO:0007669"/>
    <property type="project" value="InterPro"/>
</dbReference>
<dbReference type="InterPro" id="IPR029069">
    <property type="entry name" value="HotDog_dom_sf"/>
</dbReference>
<comment type="caution">
    <text evidence="4">The sequence shown here is derived from an EMBL/GenBank/DDBJ whole genome shotgun (WGS) entry which is preliminary data.</text>
</comment>
<organism evidence="4 5">
    <name type="scientific">Ganoderma sinense ZZ0214-1</name>
    <dbReference type="NCBI Taxonomy" id="1077348"/>
    <lineage>
        <taxon>Eukaryota</taxon>
        <taxon>Fungi</taxon>
        <taxon>Dikarya</taxon>
        <taxon>Basidiomycota</taxon>
        <taxon>Agaricomycotina</taxon>
        <taxon>Agaricomycetes</taxon>
        <taxon>Polyporales</taxon>
        <taxon>Polyporaceae</taxon>
        <taxon>Ganoderma</taxon>
    </lineage>
</organism>
<dbReference type="InterPro" id="IPR006683">
    <property type="entry name" value="Thioestr_dom"/>
</dbReference>
<dbReference type="PANTHER" id="PTHR21660:SF1">
    <property type="entry name" value="ACYL-COENZYME A THIOESTERASE 13"/>
    <property type="match status" value="1"/>
</dbReference>
<protein>
    <recommendedName>
        <fullName evidence="3">Thioesterase domain-containing protein</fullName>
    </recommendedName>
</protein>
<evidence type="ECO:0000313" key="5">
    <source>
        <dbReference type="Proteomes" id="UP000230002"/>
    </source>
</evidence>
<evidence type="ECO:0000313" key="4">
    <source>
        <dbReference type="EMBL" id="PIL29369.1"/>
    </source>
</evidence>
<dbReference type="NCBIfam" id="TIGR00369">
    <property type="entry name" value="unchar_dom_1"/>
    <property type="match status" value="1"/>
</dbReference>
<comment type="similarity">
    <text evidence="1">Belongs to the thioesterase PaaI family.</text>
</comment>
<evidence type="ECO:0000256" key="2">
    <source>
        <dbReference type="ARBA" id="ARBA00022801"/>
    </source>
</evidence>
<dbReference type="AlphaFoldDB" id="A0A2G8S6F6"/>
<gene>
    <name evidence="4" type="ORF">GSI_09420</name>
</gene>
<dbReference type="CDD" id="cd03443">
    <property type="entry name" value="PaaI_thioesterase"/>
    <property type="match status" value="1"/>
</dbReference>
<accession>A0A2G8S6F6</accession>
<evidence type="ECO:0000259" key="3">
    <source>
        <dbReference type="Pfam" id="PF03061"/>
    </source>
</evidence>
<dbReference type="SUPFAM" id="SSF54637">
    <property type="entry name" value="Thioesterase/thiol ester dehydrase-isomerase"/>
    <property type="match status" value="1"/>
</dbReference>
<dbReference type="Gene3D" id="3.10.129.10">
    <property type="entry name" value="Hotdog Thioesterase"/>
    <property type="match status" value="1"/>
</dbReference>
<dbReference type="EMBL" id="AYKW01000023">
    <property type="protein sequence ID" value="PIL29369.1"/>
    <property type="molecule type" value="Genomic_DNA"/>
</dbReference>
<reference evidence="4 5" key="1">
    <citation type="journal article" date="2015" name="Sci. Rep.">
        <title>Chromosome-level genome map provides insights into diverse defense mechanisms in the medicinal fungus Ganoderma sinense.</title>
        <authorList>
            <person name="Zhu Y."/>
            <person name="Xu J."/>
            <person name="Sun C."/>
            <person name="Zhou S."/>
            <person name="Xu H."/>
            <person name="Nelson D.R."/>
            <person name="Qian J."/>
            <person name="Song J."/>
            <person name="Luo H."/>
            <person name="Xiang L."/>
            <person name="Li Y."/>
            <person name="Xu Z."/>
            <person name="Ji A."/>
            <person name="Wang L."/>
            <person name="Lu S."/>
            <person name="Hayward A."/>
            <person name="Sun W."/>
            <person name="Li X."/>
            <person name="Schwartz D.C."/>
            <person name="Wang Y."/>
            <person name="Chen S."/>
        </authorList>
    </citation>
    <scope>NUCLEOTIDE SEQUENCE [LARGE SCALE GENOMIC DNA]</scope>
    <source>
        <strain evidence="4 5">ZZ0214-1</strain>
    </source>
</reference>
<dbReference type="STRING" id="1077348.A0A2G8S6F6"/>
<dbReference type="Pfam" id="PF03061">
    <property type="entry name" value="4HBT"/>
    <property type="match status" value="1"/>
</dbReference>
<dbReference type="Proteomes" id="UP000230002">
    <property type="component" value="Unassembled WGS sequence"/>
</dbReference>
<name>A0A2G8S6F6_9APHY</name>
<dbReference type="InterPro" id="IPR039298">
    <property type="entry name" value="ACOT13"/>
</dbReference>
<keyword evidence="2" id="KW-0378">Hydrolase</keyword>
<dbReference type="OrthoDB" id="2831072at2759"/>
<dbReference type="PANTHER" id="PTHR21660">
    <property type="entry name" value="THIOESTERASE SUPERFAMILY MEMBER-RELATED"/>
    <property type="match status" value="1"/>
</dbReference>
<feature type="domain" description="Thioesterase" evidence="3">
    <location>
        <begin position="99"/>
        <end position="173"/>
    </location>
</feature>
<sequence length="191" mass="20118">MPPFQSSLATERGWVDPHALPKYADAAHVAGNAPADAKQLTLNTLGAYGVGAADCFAHAVGRQIRITEMDVNVDRKGDRREVVVVAEVQVTKEMLNGAGLVHGGCLCYLIDNCAAFPLVALGVMQKTNGVGVTQALNVLFHAPASLQTCMRITSTSVTLGGRIMTSRCEVADKASGRMIASALLGKMQPKL</sequence>
<dbReference type="InterPro" id="IPR003736">
    <property type="entry name" value="PAAI_dom"/>
</dbReference>
<evidence type="ECO:0000256" key="1">
    <source>
        <dbReference type="ARBA" id="ARBA00008324"/>
    </source>
</evidence>
<keyword evidence="5" id="KW-1185">Reference proteome</keyword>